<evidence type="ECO:0000313" key="3">
    <source>
        <dbReference type="Proteomes" id="UP000835052"/>
    </source>
</evidence>
<evidence type="ECO:0000313" key="2">
    <source>
        <dbReference type="EMBL" id="CAD6186122.1"/>
    </source>
</evidence>
<reference evidence="2" key="1">
    <citation type="submission" date="2020-10" db="EMBL/GenBank/DDBJ databases">
        <authorList>
            <person name="Kikuchi T."/>
        </authorList>
    </citation>
    <scope>NUCLEOTIDE SEQUENCE</scope>
    <source>
        <strain evidence="2">NKZ352</strain>
    </source>
</reference>
<proteinExistence type="predicted"/>
<gene>
    <name evidence="2" type="ORF">CAUJ_LOCUS2041</name>
</gene>
<protein>
    <submittedName>
        <fullName evidence="2">Uncharacterized protein</fullName>
    </submittedName>
</protein>
<dbReference type="EMBL" id="CAJGYM010000004">
    <property type="protein sequence ID" value="CAD6186122.1"/>
    <property type="molecule type" value="Genomic_DNA"/>
</dbReference>
<accession>A0A8S1GTQ6</accession>
<keyword evidence="3" id="KW-1185">Reference proteome</keyword>
<organism evidence="2 3">
    <name type="scientific">Caenorhabditis auriculariae</name>
    <dbReference type="NCBI Taxonomy" id="2777116"/>
    <lineage>
        <taxon>Eukaryota</taxon>
        <taxon>Metazoa</taxon>
        <taxon>Ecdysozoa</taxon>
        <taxon>Nematoda</taxon>
        <taxon>Chromadorea</taxon>
        <taxon>Rhabditida</taxon>
        <taxon>Rhabditina</taxon>
        <taxon>Rhabditomorpha</taxon>
        <taxon>Rhabditoidea</taxon>
        <taxon>Rhabditidae</taxon>
        <taxon>Peloderinae</taxon>
        <taxon>Caenorhabditis</taxon>
    </lineage>
</organism>
<feature type="region of interest" description="Disordered" evidence="1">
    <location>
        <begin position="1"/>
        <end position="25"/>
    </location>
</feature>
<dbReference type="Proteomes" id="UP000835052">
    <property type="component" value="Unassembled WGS sequence"/>
</dbReference>
<evidence type="ECO:0000256" key="1">
    <source>
        <dbReference type="SAM" id="MobiDB-lite"/>
    </source>
</evidence>
<dbReference type="AlphaFoldDB" id="A0A8S1GTQ6"/>
<sequence>MVASAWDSKRDKSNGSSSSSGATNTGLEQIIIGRCLTHTQQREREGDTLWEPSLRDLSCVPVGSDFKRAFCGFSARPPRPTDSGIPVATVSGC</sequence>
<name>A0A8S1GTQ6_9PELO</name>
<comment type="caution">
    <text evidence="2">The sequence shown here is derived from an EMBL/GenBank/DDBJ whole genome shotgun (WGS) entry which is preliminary data.</text>
</comment>